<dbReference type="CDD" id="cd06260">
    <property type="entry name" value="DUF820-like"/>
    <property type="match status" value="1"/>
</dbReference>
<keyword evidence="2" id="KW-0255">Endonuclease</keyword>
<reference evidence="2" key="3">
    <citation type="submission" date="2020-02" db="EMBL/GenBank/DDBJ databases">
        <authorList>
            <person name="Sarangi A.N."/>
            <person name="Ghosh S."/>
            <person name="Mukherjee M."/>
            <person name="Tripathy S."/>
        </authorList>
    </citation>
    <scope>NUCLEOTIDE SEQUENCE</scope>
    <source>
        <strain evidence="2">BDU141951</strain>
    </source>
</reference>
<reference evidence="2" key="2">
    <citation type="journal article" date="2015" name="Genome Announc.">
        <title>Draft Genome Sequence of Filamentous Marine Cyanobacterium Lyngbya confervoides Strain BDU141951.</title>
        <authorList>
            <person name="Chandrababunaidu M.M."/>
            <person name="Sen D."/>
            <person name="Tripathy S."/>
        </authorList>
    </citation>
    <scope>NUCLEOTIDE SEQUENCE</scope>
    <source>
        <strain evidence="2">BDU141951</strain>
    </source>
</reference>
<dbReference type="GO" id="GO:0004519">
    <property type="term" value="F:endonuclease activity"/>
    <property type="evidence" value="ECO:0007669"/>
    <property type="project" value="UniProtKB-KW"/>
</dbReference>
<gene>
    <name evidence="2" type="ORF">QQ91_023585</name>
</gene>
<organism evidence="2">
    <name type="scientific">Lyngbya confervoides BDU141951</name>
    <dbReference type="NCBI Taxonomy" id="1574623"/>
    <lineage>
        <taxon>Bacteria</taxon>
        <taxon>Bacillati</taxon>
        <taxon>Cyanobacteriota</taxon>
        <taxon>Cyanophyceae</taxon>
        <taxon>Oscillatoriophycideae</taxon>
        <taxon>Oscillatoriales</taxon>
        <taxon>Microcoleaceae</taxon>
        <taxon>Lyngbya</taxon>
    </lineage>
</organism>
<accession>A0A0C1UUJ2</accession>
<dbReference type="Pfam" id="PF05685">
    <property type="entry name" value="Uma2"/>
    <property type="match status" value="1"/>
</dbReference>
<protein>
    <submittedName>
        <fullName evidence="2">Uma2 family endonuclease</fullName>
    </submittedName>
</protein>
<reference evidence="2" key="1">
    <citation type="submission" date="2014-11" db="EMBL/GenBank/DDBJ databases">
        <authorList>
            <person name="Malar M.C."/>
            <person name="Sen D."/>
            <person name="Tripathy S."/>
        </authorList>
    </citation>
    <scope>NUCLEOTIDE SEQUENCE</scope>
    <source>
        <strain evidence="2">BDU141951</strain>
    </source>
</reference>
<dbReference type="SUPFAM" id="SSF52980">
    <property type="entry name" value="Restriction endonuclease-like"/>
    <property type="match status" value="1"/>
</dbReference>
<dbReference type="PANTHER" id="PTHR33352:SF3">
    <property type="entry name" value="SLR1612 PROTEIN"/>
    <property type="match status" value="1"/>
</dbReference>
<dbReference type="Gene3D" id="3.90.1570.10">
    <property type="entry name" value="tt1808, chain A"/>
    <property type="match status" value="1"/>
</dbReference>
<keyword evidence="2" id="KW-0378">Hydrolase</keyword>
<dbReference type="PANTHER" id="PTHR33352">
    <property type="entry name" value="SLR1095 PROTEIN"/>
    <property type="match status" value="1"/>
</dbReference>
<sequence>MVNQLSLQEQDEAVFPDAEQLITEDDTPVDNFASEKQQRLLTSALFSSLKDHQPFIAAANVGIYHTFPGTAIVPDVFVSFGVAVPKDWWEKQNRCYLVWKFGKPPEIAIEVVSNKVGKELTDKLAIYERMRVSYYAVYDPNRQLGDAPLRLFELQGMQYREMPEPWMEQVSLGLMLWEGDFEGSPNTWLRWQDGEGNLLLTGDEQAEQERDRAAQAQADLERERERADRLAAYLRSQGIDPDQLPQ</sequence>
<dbReference type="InterPro" id="IPR008538">
    <property type="entry name" value="Uma2"/>
</dbReference>
<feature type="domain" description="Putative restriction endonuclease" evidence="1">
    <location>
        <begin position="28"/>
        <end position="162"/>
    </location>
</feature>
<dbReference type="AlphaFoldDB" id="A0A0C1UUJ2"/>
<proteinExistence type="predicted"/>
<dbReference type="InterPro" id="IPR011335">
    <property type="entry name" value="Restrct_endonuc-II-like"/>
</dbReference>
<dbReference type="EMBL" id="JTHE02000003">
    <property type="protein sequence ID" value="NEV70079.1"/>
    <property type="molecule type" value="Genomic_DNA"/>
</dbReference>
<evidence type="ECO:0000259" key="1">
    <source>
        <dbReference type="Pfam" id="PF05685"/>
    </source>
</evidence>
<dbReference type="InterPro" id="IPR012296">
    <property type="entry name" value="Nuclease_put_TT1808"/>
</dbReference>
<name>A0A0C1UUJ2_9CYAN</name>
<comment type="caution">
    <text evidence="2">The sequence shown here is derived from an EMBL/GenBank/DDBJ whole genome shotgun (WGS) entry which is preliminary data.</text>
</comment>
<keyword evidence="2" id="KW-0540">Nuclease</keyword>
<evidence type="ECO:0000313" key="2">
    <source>
        <dbReference type="EMBL" id="NEV70079.1"/>
    </source>
</evidence>